<feature type="compositionally biased region" description="Low complexity" evidence="1">
    <location>
        <begin position="91"/>
        <end position="108"/>
    </location>
</feature>
<feature type="compositionally biased region" description="Polar residues" evidence="1">
    <location>
        <begin position="22"/>
        <end position="37"/>
    </location>
</feature>
<keyword evidence="4" id="KW-1185">Reference proteome</keyword>
<dbReference type="RefSeq" id="WP_092738434.1">
    <property type="nucleotide sequence ID" value="NZ_FNOV01000003.1"/>
</dbReference>
<feature type="compositionally biased region" description="Low complexity" evidence="1">
    <location>
        <begin position="46"/>
        <end position="71"/>
    </location>
</feature>
<dbReference type="AlphaFoldDB" id="A0A1H3EDT5"/>
<evidence type="ECO:0000313" key="4">
    <source>
        <dbReference type="Proteomes" id="UP000199249"/>
    </source>
</evidence>
<protein>
    <submittedName>
        <fullName evidence="3">Uncharacterized protein</fullName>
    </submittedName>
</protein>
<sequence length="124" mass="13271">MKLNFLLAAALFVGTATAASAQTMNTGATRSGTLNQSTTPVPNPANPTTNPGTLDQRTPTTTNPTQTSVGTMDQTPAVESRTTMDAERRTSTMTTTEPRNTRTTTTTKRSTRRTNAPRNTNPIR</sequence>
<reference evidence="4" key="1">
    <citation type="submission" date="2016-10" db="EMBL/GenBank/DDBJ databases">
        <authorList>
            <person name="Varghese N."/>
            <person name="Submissions S."/>
        </authorList>
    </citation>
    <scope>NUCLEOTIDE SEQUENCE [LARGE SCALE GENOMIC DNA]</scope>
    <source>
        <strain evidence="4">CGMCC 1.8975</strain>
    </source>
</reference>
<accession>A0A1H3EDT5</accession>
<feature type="signal peptide" evidence="2">
    <location>
        <begin position="1"/>
        <end position="21"/>
    </location>
</feature>
<organism evidence="3 4">
    <name type="scientific">Hymenobacter psychrophilus</name>
    <dbReference type="NCBI Taxonomy" id="651662"/>
    <lineage>
        <taxon>Bacteria</taxon>
        <taxon>Pseudomonadati</taxon>
        <taxon>Bacteroidota</taxon>
        <taxon>Cytophagia</taxon>
        <taxon>Cytophagales</taxon>
        <taxon>Hymenobacteraceae</taxon>
        <taxon>Hymenobacter</taxon>
    </lineage>
</organism>
<gene>
    <name evidence="3" type="ORF">SAMN04488069_10396</name>
</gene>
<evidence type="ECO:0000313" key="3">
    <source>
        <dbReference type="EMBL" id="SDX76883.1"/>
    </source>
</evidence>
<dbReference type="Proteomes" id="UP000199249">
    <property type="component" value="Unassembled WGS sequence"/>
</dbReference>
<dbReference type="EMBL" id="FNOV01000003">
    <property type="protein sequence ID" value="SDX76883.1"/>
    <property type="molecule type" value="Genomic_DNA"/>
</dbReference>
<name>A0A1H3EDT5_9BACT</name>
<keyword evidence="2" id="KW-0732">Signal</keyword>
<evidence type="ECO:0000256" key="2">
    <source>
        <dbReference type="SAM" id="SignalP"/>
    </source>
</evidence>
<feature type="chain" id="PRO_5011650445" evidence="2">
    <location>
        <begin position="22"/>
        <end position="124"/>
    </location>
</feature>
<proteinExistence type="predicted"/>
<feature type="region of interest" description="Disordered" evidence="1">
    <location>
        <begin position="20"/>
        <end position="124"/>
    </location>
</feature>
<evidence type="ECO:0000256" key="1">
    <source>
        <dbReference type="SAM" id="MobiDB-lite"/>
    </source>
</evidence>